<keyword evidence="1" id="KW-0472">Membrane</keyword>
<organism evidence="2 3">
    <name type="scientific">Orenia metallireducens</name>
    <dbReference type="NCBI Taxonomy" id="1413210"/>
    <lineage>
        <taxon>Bacteria</taxon>
        <taxon>Bacillati</taxon>
        <taxon>Bacillota</taxon>
        <taxon>Clostridia</taxon>
        <taxon>Halanaerobiales</taxon>
        <taxon>Halobacteroidaceae</taxon>
        <taxon>Orenia</taxon>
    </lineage>
</organism>
<evidence type="ECO:0000313" key="2">
    <source>
        <dbReference type="EMBL" id="SNY38821.1"/>
    </source>
</evidence>
<dbReference type="EMBL" id="OBDZ01000024">
    <property type="protein sequence ID" value="SNY38821.1"/>
    <property type="molecule type" value="Genomic_DNA"/>
</dbReference>
<reference evidence="3" key="1">
    <citation type="submission" date="2017-09" db="EMBL/GenBank/DDBJ databases">
        <authorList>
            <person name="Varghese N."/>
            <person name="Submissions S."/>
        </authorList>
    </citation>
    <scope>NUCLEOTIDE SEQUENCE [LARGE SCALE GENOMIC DNA]</scope>
    <source>
        <strain evidence="3">MSL47</strain>
    </source>
</reference>
<keyword evidence="3" id="KW-1185">Reference proteome</keyword>
<keyword evidence="1" id="KW-0812">Transmembrane</keyword>
<sequence>MYNKTRIIIMLIMTIFFIYGIISLETAVIADKIWLIFILLFLMYTGIIEGEKLERKKQTFREGHFNLAWKVILFAAITYAIRLIVERVVL</sequence>
<evidence type="ECO:0000256" key="1">
    <source>
        <dbReference type="SAM" id="Phobius"/>
    </source>
</evidence>
<accession>A0A285HVR6</accession>
<dbReference type="Proteomes" id="UP000219573">
    <property type="component" value="Unassembled WGS sequence"/>
</dbReference>
<feature type="transmembrane region" description="Helical" evidence="1">
    <location>
        <begin position="7"/>
        <end position="23"/>
    </location>
</feature>
<dbReference type="AlphaFoldDB" id="A0A285HVR6"/>
<name>A0A285HVR6_9FIRM</name>
<gene>
    <name evidence="2" type="ORF">SAMN06265827_12429</name>
</gene>
<feature type="transmembrane region" description="Helical" evidence="1">
    <location>
        <begin position="67"/>
        <end position="85"/>
    </location>
</feature>
<dbReference type="RefSeq" id="WP_097018828.1">
    <property type="nucleotide sequence ID" value="NZ_OBDZ01000024.1"/>
</dbReference>
<keyword evidence="1" id="KW-1133">Transmembrane helix</keyword>
<feature type="transmembrane region" description="Helical" evidence="1">
    <location>
        <begin position="29"/>
        <end position="47"/>
    </location>
</feature>
<proteinExistence type="predicted"/>
<protein>
    <submittedName>
        <fullName evidence="2">Uncharacterized protein</fullName>
    </submittedName>
</protein>
<evidence type="ECO:0000313" key="3">
    <source>
        <dbReference type="Proteomes" id="UP000219573"/>
    </source>
</evidence>